<sequence>MKVLINTLSFILIVFCIGFADVSYPSHSINELTTAPDTTLEQECEVEVYEASTIWDEEKVKVLWRKIINESLYKHKVDSCRLSALKESVTDTPYSAPK</sequence>
<proteinExistence type="predicted"/>
<name>A0A937F8H3_9BACT</name>
<dbReference type="Proteomes" id="UP000659388">
    <property type="component" value="Unassembled WGS sequence"/>
</dbReference>
<comment type="caution">
    <text evidence="1">The sequence shown here is derived from an EMBL/GenBank/DDBJ whole genome shotgun (WGS) entry which is preliminary data.</text>
</comment>
<dbReference type="EMBL" id="JAESIY010000012">
    <property type="protein sequence ID" value="MBL3658412.1"/>
    <property type="molecule type" value="Genomic_DNA"/>
</dbReference>
<accession>A0A937F8H3</accession>
<protein>
    <submittedName>
        <fullName evidence="1">Uncharacterized protein</fullName>
    </submittedName>
</protein>
<reference evidence="1" key="1">
    <citation type="submission" date="2021-01" db="EMBL/GenBank/DDBJ databases">
        <title>Fulvivirga kasyanovii gen. nov., sp nov., a novel member of the phylum Bacteroidetes isolated from seawater in a mussel farm.</title>
        <authorList>
            <person name="Zhao L.-H."/>
            <person name="Wang Z.-J."/>
        </authorList>
    </citation>
    <scope>NUCLEOTIDE SEQUENCE</scope>
    <source>
        <strain evidence="1">2943</strain>
    </source>
</reference>
<evidence type="ECO:0000313" key="1">
    <source>
        <dbReference type="EMBL" id="MBL3658412.1"/>
    </source>
</evidence>
<evidence type="ECO:0000313" key="2">
    <source>
        <dbReference type="Proteomes" id="UP000659388"/>
    </source>
</evidence>
<organism evidence="1 2">
    <name type="scientific">Fulvivirga sediminis</name>
    <dbReference type="NCBI Taxonomy" id="2803949"/>
    <lineage>
        <taxon>Bacteria</taxon>
        <taxon>Pseudomonadati</taxon>
        <taxon>Bacteroidota</taxon>
        <taxon>Cytophagia</taxon>
        <taxon>Cytophagales</taxon>
        <taxon>Fulvivirgaceae</taxon>
        <taxon>Fulvivirga</taxon>
    </lineage>
</organism>
<dbReference type="RefSeq" id="WP_202246204.1">
    <property type="nucleotide sequence ID" value="NZ_JAESIY010000012.1"/>
</dbReference>
<keyword evidence="2" id="KW-1185">Reference proteome</keyword>
<dbReference type="AlphaFoldDB" id="A0A937F8H3"/>
<gene>
    <name evidence="1" type="ORF">JL102_19830</name>
</gene>